<name>A0A922JTT2_CARIL</name>
<dbReference type="Proteomes" id="UP000811246">
    <property type="component" value="Chromosome 3"/>
</dbReference>
<accession>A0A922JTT2</accession>
<keyword evidence="1" id="KW-0472">Membrane</keyword>
<gene>
    <name evidence="2" type="ORF">I3842_03G048400</name>
</gene>
<reference evidence="2" key="1">
    <citation type="submission" date="2021-01" db="EMBL/GenBank/DDBJ databases">
        <authorList>
            <person name="Lovell J.T."/>
            <person name="Bentley N."/>
            <person name="Bhattarai G."/>
            <person name="Jenkins J.W."/>
            <person name="Sreedasyam A."/>
            <person name="Alarcon Y."/>
            <person name="Bock C."/>
            <person name="Boston L."/>
            <person name="Carlson J."/>
            <person name="Cervantes K."/>
            <person name="Clermont K."/>
            <person name="Krom N."/>
            <person name="Kubenka K."/>
            <person name="Mamidi S."/>
            <person name="Mattison C."/>
            <person name="Monteros M."/>
            <person name="Pisani C."/>
            <person name="Plott C."/>
            <person name="Rajasekar S."/>
            <person name="Rhein H.S."/>
            <person name="Rohla C."/>
            <person name="Song M."/>
            <person name="Hilaire R.S."/>
            <person name="Shu S."/>
            <person name="Wells L."/>
            <person name="Wang X."/>
            <person name="Webber J."/>
            <person name="Heerema R.J."/>
            <person name="Klein P."/>
            <person name="Conner P."/>
            <person name="Grauke L."/>
            <person name="Grimwood J."/>
            <person name="Schmutz J."/>
            <person name="Randall J.J."/>
        </authorList>
    </citation>
    <scope>NUCLEOTIDE SEQUENCE</scope>
    <source>
        <tissue evidence="2">Leaf</tissue>
    </source>
</reference>
<dbReference type="Pfam" id="PF03140">
    <property type="entry name" value="DUF247"/>
    <property type="match status" value="1"/>
</dbReference>
<keyword evidence="1" id="KW-1133">Transmembrane helix</keyword>
<evidence type="ECO:0000313" key="2">
    <source>
        <dbReference type="EMBL" id="KAG6720231.1"/>
    </source>
</evidence>
<feature type="transmembrane region" description="Helical" evidence="1">
    <location>
        <begin position="433"/>
        <end position="457"/>
    </location>
</feature>
<comment type="caution">
    <text evidence="2">The sequence shown here is derived from an EMBL/GenBank/DDBJ whole genome shotgun (WGS) entry which is preliminary data.</text>
</comment>
<dbReference type="PANTHER" id="PTHR31170:SF17">
    <property type="match status" value="1"/>
</dbReference>
<organism evidence="2 3">
    <name type="scientific">Carya illinoinensis</name>
    <name type="common">Pecan</name>
    <dbReference type="NCBI Taxonomy" id="32201"/>
    <lineage>
        <taxon>Eukaryota</taxon>
        <taxon>Viridiplantae</taxon>
        <taxon>Streptophyta</taxon>
        <taxon>Embryophyta</taxon>
        <taxon>Tracheophyta</taxon>
        <taxon>Spermatophyta</taxon>
        <taxon>Magnoliopsida</taxon>
        <taxon>eudicotyledons</taxon>
        <taxon>Gunneridae</taxon>
        <taxon>Pentapetalae</taxon>
        <taxon>rosids</taxon>
        <taxon>fabids</taxon>
        <taxon>Fagales</taxon>
        <taxon>Juglandaceae</taxon>
        <taxon>Carya</taxon>
    </lineage>
</organism>
<evidence type="ECO:0000256" key="1">
    <source>
        <dbReference type="SAM" id="Phobius"/>
    </source>
</evidence>
<dbReference type="EMBL" id="CM031827">
    <property type="protein sequence ID" value="KAG6720231.1"/>
    <property type="molecule type" value="Genomic_DNA"/>
</dbReference>
<evidence type="ECO:0000313" key="3">
    <source>
        <dbReference type="Proteomes" id="UP000811246"/>
    </source>
</evidence>
<dbReference type="PANTHER" id="PTHR31170">
    <property type="entry name" value="BNAC04G53230D PROTEIN"/>
    <property type="match status" value="1"/>
</dbReference>
<proteinExistence type="predicted"/>
<sequence>MSVILPIHGLLKEALPACGGRVIELEETDQPKNIASIDDYEDSVTASIVATISQDLTMPPKPSIFRTPTILSRHNPQAYIPGAFSFGPLHHKNPNISYLERTEKIKERYLKSLISRLHSPETMPRELVRSIASVEREARKCYAGPIDCTPGEFVRILITDGCFIIELFRKHTYTDLRDRDDPIFTMACMLQFLYNDLMLLENQVPWMVLERLFAMTMECGRPQKQLVQLVKDFFSHFLSSKMPPPVVLNDLWIGDIEHILDLLRKWLILSIKEDEYINKSAWQPMPSATSLVEAGIKFKRGKSNMSILSINFNDGVLEIPPLLIQETTETVFRNLIAFEQCYPKCEAKFTSYAVLLDNLISTSKDINILCKNNILDSWLNPEDAVQFFRKLYHNTYVKEYHYLHICQKVNEYCQRRCPRWRAALVSNYFFTPWAGTSTVAAAVLLLLTLVQTVFTVIKK</sequence>
<dbReference type="AlphaFoldDB" id="A0A922JTT2"/>
<protein>
    <submittedName>
        <fullName evidence="2">Uncharacterized protein</fullName>
    </submittedName>
</protein>
<dbReference type="InterPro" id="IPR004158">
    <property type="entry name" value="DUF247_pln"/>
</dbReference>
<dbReference type="OrthoDB" id="591587at2759"/>
<keyword evidence="1" id="KW-0812">Transmembrane</keyword>